<sequence>MNFDLYSFLLGGAAFLIGFLVLMAWLVPDRAASTAMTWLTARRNFSKIGLVIGIGMFAVVLFIVAVALVKLLRYVQVDPWVLWVAAAGLAFAVISIVTLMVTKQRNVS</sequence>
<organism evidence="2 3">
    <name type="scientific">Candidatus Woesebacteria bacterium RIFOXYD1_FULL_41_28</name>
    <dbReference type="NCBI Taxonomy" id="1802550"/>
    <lineage>
        <taxon>Bacteria</taxon>
        <taxon>Candidatus Woeseibacteriota</taxon>
    </lineage>
</organism>
<protein>
    <submittedName>
        <fullName evidence="2">Uncharacterized protein</fullName>
    </submittedName>
</protein>
<gene>
    <name evidence="2" type="ORF">A2594_01310</name>
</gene>
<feature type="transmembrane region" description="Helical" evidence="1">
    <location>
        <begin position="6"/>
        <end position="27"/>
    </location>
</feature>
<keyword evidence="1" id="KW-1133">Transmembrane helix</keyword>
<comment type="caution">
    <text evidence="2">The sequence shown here is derived from an EMBL/GenBank/DDBJ whole genome shotgun (WGS) entry which is preliminary data.</text>
</comment>
<evidence type="ECO:0000256" key="1">
    <source>
        <dbReference type="SAM" id="Phobius"/>
    </source>
</evidence>
<evidence type="ECO:0000313" key="2">
    <source>
        <dbReference type="EMBL" id="OGM87301.1"/>
    </source>
</evidence>
<name>A0A1F8DFA6_9BACT</name>
<keyword evidence="1" id="KW-0472">Membrane</keyword>
<proteinExistence type="predicted"/>
<evidence type="ECO:0000313" key="3">
    <source>
        <dbReference type="Proteomes" id="UP000176775"/>
    </source>
</evidence>
<accession>A0A1F8DFA6</accession>
<keyword evidence="1" id="KW-0812">Transmembrane</keyword>
<feature type="transmembrane region" description="Helical" evidence="1">
    <location>
        <begin position="48"/>
        <end position="68"/>
    </location>
</feature>
<dbReference type="AlphaFoldDB" id="A0A1F8DFA6"/>
<feature type="transmembrane region" description="Helical" evidence="1">
    <location>
        <begin position="80"/>
        <end position="102"/>
    </location>
</feature>
<reference evidence="2 3" key="1">
    <citation type="journal article" date="2016" name="Nat. Commun.">
        <title>Thousands of microbial genomes shed light on interconnected biogeochemical processes in an aquifer system.</title>
        <authorList>
            <person name="Anantharaman K."/>
            <person name="Brown C.T."/>
            <person name="Hug L.A."/>
            <person name="Sharon I."/>
            <person name="Castelle C.J."/>
            <person name="Probst A.J."/>
            <person name="Thomas B.C."/>
            <person name="Singh A."/>
            <person name="Wilkins M.J."/>
            <person name="Karaoz U."/>
            <person name="Brodie E.L."/>
            <person name="Williams K.H."/>
            <person name="Hubbard S.S."/>
            <person name="Banfield J.F."/>
        </authorList>
    </citation>
    <scope>NUCLEOTIDE SEQUENCE [LARGE SCALE GENOMIC DNA]</scope>
</reference>
<dbReference type="Proteomes" id="UP000176775">
    <property type="component" value="Unassembled WGS sequence"/>
</dbReference>
<dbReference type="EMBL" id="MGIK01000032">
    <property type="protein sequence ID" value="OGM87301.1"/>
    <property type="molecule type" value="Genomic_DNA"/>
</dbReference>